<feature type="coiled-coil region" evidence="1">
    <location>
        <begin position="7"/>
        <end position="34"/>
    </location>
</feature>
<name>A0AAW0ARD3_9AGAR</name>
<organism evidence="3 4">
    <name type="scientific">Favolaschia claudopus</name>
    <dbReference type="NCBI Taxonomy" id="2862362"/>
    <lineage>
        <taxon>Eukaryota</taxon>
        <taxon>Fungi</taxon>
        <taxon>Dikarya</taxon>
        <taxon>Basidiomycota</taxon>
        <taxon>Agaricomycotina</taxon>
        <taxon>Agaricomycetes</taxon>
        <taxon>Agaricomycetidae</taxon>
        <taxon>Agaricales</taxon>
        <taxon>Marasmiineae</taxon>
        <taxon>Mycenaceae</taxon>
        <taxon>Favolaschia</taxon>
    </lineage>
</organism>
<reference evidence="3 4" key="1">
    <citation type="journal article" date="2024" name="J Genomics">
        <title>Draft genome sequencing and assembly of Favolaschia claudopus CIRM-BRFM 2984 isolated from oak limbs.</title>
        <authorList>
            <person name="Navarro D."/>
            <person name="Drula E."/>
            <person name="Chaduli D."/>
            <person name="Cazenave R."/>
            <person name="Ahrendt S."/>
            <person name="Wang J."/>
            <person name="Lipzen A."/>
            <person name="Daum C."/>
            <person name="Barry K."/>
            <person name="Grigoriev I.V."/>
            <person name="Favel A."/>
            <person name="Rosso M.N."/>
            <person name="Martin F."/>
        </authorList>
    </citation>
    <scope>NUCLEOTIDE SEQUENCE [LARGE SCALE GENOMIC DNA]</scope>
    <source>
        <strain evidence="3 4">CIRM-BRFM 2984</strain>
    </source>
</reference>
<protein>
    <recommendedName>
        <fullName evidence="5">F-box domain-containing protein</fullName>
    </recommendedName>
</protein>
<comment type="caution">
    <text evidence="3">The sequence shown here is derived from an EMBL/GenBank/DDBJ whole genome shotgun (WGS) entry which is preliminary data.</text>
</comment>
<keyword evidence="1" id="KW-0175">Coiled coil</keyword>
<evidence type="ECO:0000256" key="2">
    <source>
        <dbReference type="SAM" id="MobiDB-lite"/>
    </source>
</evidence>
<gene>
    <name evidence="3" type="ORF">R3P38DRAFT_2786365</name>
</gene>
<evidence type="ECO:0000313" key="4">
    <source>
        <dbReference type="Proteomes" id="UP001362999"/>
    </source>
</evidence>
<dbReference type="EMBL" id="JAWWNJ010000052">
    <property type="protein sequence ID" value="KAK7015967.1"/>
    <property type="molecule type" value="Genomic_DNA"/>
</dbReference>
<feature type="compositionally biased region" description="Polar residues" evidence="2">
    <location>
        <begin position="133"/>
        <end position="149"/>
    </location>
</feature>
<evidence type="ECO:0000256" key="1">
    <source>
        <dbReference type="SAM" id="Coils"/>
    </source>
</evidence>
<evidence type="ECO:0008006" key="5">
    <source>
        <dbReference type="Google" id="ProtNLM"/>
    </source>
</evidence>
<proteinExistence type="predicted"/>
<dbReference type="Proteomes" id="UP001362999">
    <property type="component" value="Unassembled WGS sequence"/>
</dbReference>
<evidence type="ECO:0000313" key="3">
    <source>
        <dbReference type="EMBL" id="KAK7015967.1"/>
    </source>
</evidence>
<feature type="region of interest" description="Disordered" evidence="2">
    <location>
        <begin position="133"/>
        <end position="152"/>
    </location>
</feature>
<keyword evidence="4" id="KW-1185">Reference proteome</keyword>
<accession>A0AAW0ARD3</accession>
<sequence>MSNVSTVNKLLEQIQALSVAIEEQKRILFDLEQRRSNARMTLNSYLDPMAHIEPGTASKVPHPLAAPMVFLTISRLWHAIALAIPRLWTTLKIEALPRRAGYIEICNLWIQRTQSLPLLLSLEGARGSLLLDPNTQSGLGDPPSRSTGEFKSGTIRHALG</sequence>
<dbReference type="AlphaFoldDB" id="A0AAW0ARD3"/>